<dbReference type="AlphaFoldDB" id="A0AA90KAH1"/>
<name>A0AA90KAH1_9ACTN</name>
<evidence type="ECO:0008006" key="4">
    <source>
        <dbReference type="Google" id="ProtNLM"/>
    </source>
</evidence>
<evidence type="ECO:0000313" key="3">
    <source>
        <dbReference type="EMBL" id="MDI5972418.1"/>
    </source>
</evidence>
<gene>
    <name evidence="3" type="ORF">POF50_024280</name>
</gene>
<reference evidence="3" key="1">
    <citation type="submission" date="2023-05" db="EMBL/GenBank/DDBJ databases">
        <title>Streptantibioticus silvisoli sp. nov., acidotolerant actinomycetes 1 from pine litter.</title>
        <authorList>
            <person name="Swiecimska M."/>
            <person name="Golinska P."/>
            <person name="Sangal V."/>
            <person name="Wachnowicz B."/>
            <person name="Goodfellow M."/>
        </authorList>
    </citation>
    <scope>NUCLEOTIDE SEQUENCE</scope>
    <source>
        <strain evidence="3">SL13</strain>
    </source>
</reference>
<protein>
    <recommendedName>
        <fullName evidence="4">Calcium-binding protein</fullName>
    </recommendedName>
</protein>
<organism evidence="3">
    <name type="scientific">Streptantibioticus silvisoli</name>
    <dbReference type="NCBI Taxonomy" id="2705255"/>
    <lineage>
        <taxon>Bacteria</taxon>
        <taxon>Bacillati</taxon>
        <taxon>Actinomycetota</taxon>
        <taxon>Actinomycetes</taxon>
        <taxon>Kitasatosporales</taxon>
        <taxon>Streptomycetaceae</taxon>
        <taxon>Streptantibioticus</taxon>
    </lineage>
</organism>
<evidence type="ECO:0000256" key="2">
    <source>
        <dbReference type="SAM" id="SignalP"/>
    </source>
</evidence>
<comment type="caution">
    <text evidence="3">The sequence shown here is derived from an EMBL/GenBank/DDBJ whole genome shotgun (WGS) entry which is preliminary data.</text>
</comment>
<feature type="signal peptide" evidence="2">
    <location>
        <begin position="1"/>
        <end position="28"/>
    </location>
</feature>
<dbReference type="RefSeq" id="WP_271313896.1">
    <property type="nucleotide sequence ID" value="NZ_JABXJJ020000032.1"/>
</dbReference>
<sequence length="298" mass="30563">MRYRATAAIAVVSGALALTTAAIPAAQATGPAHPAAPAGSRSPATTSGRLAPAVNTTNTMNVTFSNVDIDKGAAYVAAGTTNTVPVPYTYTLTATGVDPTKDFSTSLDLYRGAVASPDNLLSGNHAGCEHASTTTGAGGATTVTETCSGTVDIHPDDLATADAGATWKGVAYAFDSATSGWAQHGTWPAPTIKRWGTLTDDANPEPVTKGDDVTVTGTLSRASWDTHKYWGYAGEPVKLQFRPATSSTYTTLKTVTTNSDGEVTASSPATVDGYWRLSFAGSTTTVPSTPTGDYVDVR</sequence>
<keyword evidence="2" id="KW-0732">Signal</keyword>
<proteinExistence type="predicted"/>
<dbReference type="EMBL" id="JABXJJ020000032">
    <property type="protein sequence ID" value="MDI5972418.1"/>
    <property type="molecule type" value="Genomic_DNA"/>
</dbReference>
<feature type="region of interest" description="Disordered" evidence="1">
    <location>
        <begin position="29"/>
        <end position="53"/>
    </location>
</feature>
<feature type="compositionally biased region" description="Low complexity" evidence="1">
    <location>
        <begin position="29"/>
        <end position="47"/>
    </location>
</feature>
<evidence type="ECO:0000256" key="1">
    <source>
        <dbReference type="SAM" id="MobiDB-lite"/>
    </source>
</evidence>
<accession>A0AA90KAH1</accession>
<feature type="chain" id="PRO_5041719664" description="Calcium-binding protein" evidence="2">
    <location>
        <begin position="29"/>
        <end position="298"/>
    </location>
</feature>